<dbReference type="InterPro" id="IPR036409">
    <property type="entry name" value="Aldolase_II/adducin_N_sf"/>
</dbReference>
<sequence>MLTADIENYFSIDKQSWNRLGALSSAEIQTRIDLATCYRLAAKMNWDDGIYTHISAALPNESNAYLINQFGLRFDEVTPLNLVKVDTKGNILQGSGPVNISGFVIHGAVHAARKDALCIFHLHNESSIALSAQIRGLLPLSQHAMRFYQDIAYHPYQGLALSSQEQKELIANLSNKKAMLLRNHGSLVCGVTIQQAFYLMHTLDKACSIQLKILDLNSIAFPDDQVCSRTFDQLCMDGDLEGQIEWPAYQRWLLNS</sequence>
<dbReference type="AlphaFoldDB" id="A0A2Z4JTL9"/>
<dbReference type="SUPFAM" id="SSF53639">
    <property type="entry name" value="AraD/HMP-PK domain-like"/>
    <property type="match status" value="1"/>
</dbReference>
<dbReference type="NCBIfam" id="NF005451">
    <property type="entry name" value="PRK07044.1"/>
    <property type="match status" value="1"/>
</dbReference>
<accession>A0A2Z4JTL9</accession>
<name>A0A2Z4JTL9_9BURK</name>
<evidence type="ECO:0000256" key="1">
    <source>
        <dbReference type="ARBA" id="ARBA00037961"/>
    </source>
</evidence>
<dbReference type="Pfam" id="PF00596">
    <property type="entry name" value="Aldolase_II"/>
    <property type="match status" value="1"/>
</dbReference>
<protein>
    <submittedName>
        <fullName evidence="3">Class II aldolase/adducin family protein</fullName>
    </submittedName>
</protein>
<dbReference type="EMBL" id="CP030085">
    <property type="protein sequence ID" value="AWW50147.1"/>
    <property type="molecule type" value="Genomic_DNA"/>
</dbReference>
<proteinExistence type="inferred from homology"/>
<dbReference type="Proteomes" id="UP000248592">
    <property type="component" value="Chromosome"/>
</dbReference>
<evidence type="ECO:0000313" key="4">
    <source>
        <dbReference type="Proteomes" id="UP000248592"/>
    </source>
</evidence>
<dbReference type="Gene3D" id="3.40.225.10">
    <property type="entry name" value="Class II aldolase/adducin N-terminal domain"/>
    <property type="match status" value="1"/>
</dbReference>
<reference evidence="4" key="1">
    <citation type="submission" date="2018-06" db="EMBL/GenBank/DDBJ databases">
        <title>Description of a new Polynucleobacter species.</title>
        <authorList>
            <person name="Hahn M.W."/>
        </authorList>
    </citation>
    <scope>NUCLEOTIDE SEQUENCE [LARGE SCALE GENOMIC DNA]</scope>
    <source>
        <strain evidence="4">MG-25-Pas1-D2</strain>
    </source>
</reference>
<comment type="similarity">
    <text evidence="1">Belongs to the aldolase class II family.</text>
</comment>
<organism evidence="3 4">
    <name type="scientific">Polynucleobacter paneuropaeus</name>
    <dbReference type="NCBI Taxonomy" id="2527775"/>
    <lineage>
        <taxon>Bacteria</taxon>
        <taxon>Pseudomonadati</taxon>
        <taxon>Pseudomonadota</taxon>
        <taxon>Betaproteobacteria</taxon>
        <taxon>Burkholderiales</taxon>
        <taxon>Burkholderiaceae</taxon>
        <taxon>Polynucleobacter</taxon>
    </lineage>
</organism>
<dbReference type="SMART" id="SM01007">
    <property type="entry name" value="Aldolase_II"/>
    <property type="match status" value="1"/>
</dbReference>
<dbReference type="InterPro" id="IPR001303">
    <property type="entry name" value="Aldolase_II/adducin_N"/>
</dbReference>
<dbReference type="RefSeq" id="WP_112294865.1">
    <property type="nucleotide sequence ID" value="NZ_CBCSBS010000001.1"/>
</dbReference>
<evidence type="ECO:0000259" key="2">
    <source>
        <dbReference type="SMART" id="SM01007"/>
    </source>
</evidence>
<dbReference type="GO" id="GO:0005856">
    <property type="term" value="C:cytoskeleton"/>
    <property type="evidence" value="ECO:0007669"/>
    <property type="project" value="TreeGrafter"/>
</dbReference>
<gene>
    <name evidence="3" type="ORF">Pas1_06995</name>
</gene>
<dbReference type="PANTHER" id="PTHR10672">
    <property type="entry name" value="ADDUCIN"/>
    <property type="match status" value="1"/>
</dbReference>
<dbReference type="PANTHER" id="PTHR10672:SF3">
    <property type="entry name" value="PROTEIN HU-LI TAI SHAO"/>
    <property type="match status" value="1"/>
</dbReference>
<dbReference type="InterPro" id="IPR051017">
    <property type="entry name" value="Aldolase-II_Adducin_sf"/>
</dbReference>
<feature type="domain" description="Class II aldolase/adducin N-terminal" evidence="2">
    <location>
        <begin position="32"/>
        <end position="211"/>
    </location>
</feature>
<dbReference type="GO" id="GO:0051015">
    <property type="term" value="F:actin filament binding"/>
    <property type="evidence" value="ECO:0007669"/>
    <property type="project" value="TreeGrafter"/>
</dbReference>
<evidence type="ECO:0000313" key="3">
    <source>
        <dbReference type="EMBL" id="AWW50147.1"/>
    </source>
</evidence>